<comment type="caution">
    <text evidence="1">The sequence shown here is derived from an EMBL/GenBank/DDBJ whole genome shotgun (WGS) entry which is preliminary data.</text>
</comment>
<keyword evidence="2" id="KW-1185">Reference proteome</keyword>
<sequence>MAAATEAYRRVRPDVRLEWSARPLAQFNDQPVDQIAAEYDLIFVDHPTVGSVAGAKSLVPLDTVLDADVLAGIAARSVGGSHDSYRWDCHLWALGVDAACQVAAYRADRLPGDVPTTWDEVFALARAVPGSVALPLYPSDAICTLFSLSAGAALAAGEEPVWLNRDGADLLVELAGLVDPSCYGTNPPTLLDAMAGGPAGGGIAYVPMIFGYANLSRPPLRFADVPGVDGRPRGAVLGGAGLAVSPSSEHVAEAAAFAAWCLRTDTQREVLLPVGGQPADRAVWDDPTADALTNGFLSGTRATMDAAFVRPREPGWPEFQRDAGRMLVDLLRTGTTGHQVVSELTALADRASA</sequence>
<dbReference type="Pfam" id="PF13416">
    <property type="entry name" value="SBP_bac_8"/>
    <property type="match status" value="1"/>
</dbReference>
<name>A0A7Z0WRQ4_9PSEU</name>
<dbReference type="Gene3D" id="3.40.190.10">
    <property type="entry name" value="Periplasmic binding protein-like II"/>
    <property type="match status" value="1"/>
</dbReference>
<dbReference type="EMBL" id="MSIF01000001">
    <property type="protein sequence ID" value="OLF14118.1"/>
    <property type="molecule type" value="Genomic_DNA"/>
</dbReference>
<protein>
    <recommendedName>
        <fullName evidence="3">Carbohydrate ABC transporter substrate-binding protein (CUT1 family)</fullName>
    </recommendedName>
</protein>
<gene>
    <name evidence="1" type="ORF">BLA60_02860</name>
</gene>
<dbReference type="InterPro" id="IPR006059">
    <property type="entry name" value="SBP"/>
</dbReference>
<dbReference type="PANTHER" id="PTHR43649:SF12">
    <property type="entry name" value="DIACETYLCHITOBIOSE BINDING PROTEIN DASA"/>
    <property type="match status" value="1"/>
</dbReference>
<evidence type="ECO:0000313" key="1">
    <source>
        <dbReference type="EMBL" id="OLF14118.1"/>
    </source>
</evidence>
<dbReference type="SUPFAM" id="SSF53850">
    <property type="entry name" value="Periplasmic binding protein-like II"/>
    <property type="match status" value="1"/>
</dbReference>
<accession>A0A7Z0WRQ4</accession>
<dbReference type="AlphaFoldDB" id="A0A7Z0WRQ4"/>
<dbReference type="PANTHER" id="PTHR43649">
    <property type="entry name" value="ARABINOSE-BINDING PROTEIN-RELATED"/>
    <property type="match status" value="1"/>
</dbReference>
<dbReference type="Proteomes" id="UP000185696">
    <property type="component" value="Unassembled WGS sequence"/>
</dbReference>
<evidence type="ECO:0000313" key="2">
    <source>
        <dbReference type="Proteomes" id="UP000185696"/>
    </source>
</evidence>
<organism evidence="1 2">
    <name type="scientific">Actinophytocola xinjiangensis</name>
    <dbReference type="NCBI Taxonomy" id="485602"/>
    <lineage>
        <taxon>Bacteria</taxon>
        <taxon>Bacillati</taxon>
        <taxon>Actinomycetota</taxon>
        <taxon>Actinomycetes</taxon>
        <taxon>Pseudonocardiales</taxon>
        <taxon>Pseudonocardiaceae</taxon>
    </lineage>
</organism>
<evidence type="ECO:0008006" key="3">
    <source>
        <dbReference type="Google" id="ProtNLM"/>
    </source>
</evidence>
<proteinExistence type="predicted"/>
<dbReference type="InterPro" id="IPR050490">
    <property type="entry name" value="Bact_solute-bd_prot1"/>
</dbReference>
<reference evidence="1 2" key="1">
    <citation type="submission" date="2016-12" db="EMBL/GenBank/DDBJ databases">
        <title>The draft genome sequence of Actinophytocola xinjiangensis.</title>
        <authorList>
            <person name="Wang W."/>
            <person name="Yuan L."/>
        </authorList>
    </citation>
    <scope>NUCLEOTIDE SEQUENCE [LARGE SCALE GENOMIC DNA]</scope>
    <source>
        <strain evidence="1 2">CGMCC 4.4663</strain>
    </source>
</reference>